<accession>A0AAP5IAU3</accession>
<reference evidence="3" key="1">
    <citation type="journal article" date="2021" name="Science">
        <title>Hunting the eagle killer: A cyanobacterial neurotoxin causes vacuolar myelinopathy.</title>
        <authorList>
            <person name="Breinlinger S."/>
            <person name="Phillips T.J."/>
            <person name="Haram B.N."/>
            <person name="Mares J."/>
            <person name="Martinez Yerena J.A."/>
            <person name="Hrouzek P."/>
            <person name="Sobotka R."/>
            <person name="Henderson W.M."/>
            <person name="Schmieder P."/>
            <person name="Williams S.M."/>
            <person name="Lauderdale J.D."/>
            <person name="Wilde H.D."/>
            <person name="Gerrin W."/>
            <person name="Kust A."/>
            <person name="Washington J.W."/>
            <person name="Wagner C."/>
            <person name="Geier B."/>
            <person name="Liebeke M."/>
            <person name="Enke H."/>
            <person name="Niedermeyer T.H.J."/>
            <person name="Wilde S.B."/>
        </authorList>
    </citation>
    <scope>NUCLEOTIDE SEQUENCE [LARGE SCALE GENOMIC DNA]</scope>
    <source>
        <strain evidence="3">Thurmond2011</strain>
    </source>
</reference>
<proteinExistence type="predicted"/>
<dbReference type="Proteomes" id="UP000667802">
    <property type="component" value="Unassembled WGS sequence"/>
</dbReference>
<organism evidence="2 3">
    <name type="scientific">Aetokthonos hydrillicola Thurmond2011</name>
    <dbReference type="NCBI Taxonomy" id="2712845"/>
    <lineage>
        <taxon>Bacteria</taxon>
        <taxon>Bacillati</taxon>
        <taxon>Cyanobacteriota</taxon>
        <taxon>Cyanophyceae</taxon>
        <taxon>Nostocales</taxon>
        <taxon>Hapalosiphonaceae</taxon>
        <taxon>Aetokthonos</taxon>
    </lineage>
</organism>
<evidence type="ECO:0000256" key="1">
    <source>
        <dbReference type="SAM" id="MobiDB-lite"/>
    </source>
</evidence>
<evidence type="ECO:0000313" key="2">
    <source>
        <dbReference type="EMBL" id="MDR9898088.1"/>
    </source>
</evidence>
<feature type="region of interest" description="Disordered" evidence="1">
    <location>
        <begin position="115"/>
        <end position="134"/>
    </location>
</feature>
<comment type="caution">
    <text evidence="2">The sequence shown here is derived from an EMBL/GenBank/DDBJ whole genome shotgun (WGS) entry which is preliminary data.</text>
</comment>
<protein>
    <submittedName>
        <fullName evidence="2">DUF2808 domain-containing protein</fullName>
    </submittedName>
</protein>
<sequence length="202" mass="22195">MRLAFLFGTAITCTAAISTYDLGLSQAVQLQDGTVYFVEPPSLIAAVNSYKDIYIPNVSYYFTVNIPDNAGEPLQKITINQYQGADDIQFDLKHTSVYEGSSHKGQKFALKDVTSDVSRTPTTPREKLGQTRPRKTRTVSLTFDQPVPPGRTITIELIAEQNPSVSGVYLFGVTAFPPGEKVHSQFLGFGRLQFYSYGPGGL</sequence>
<dbReference type="InterPro" id="IPR021256">
    <property type="entry name" value="DUF2808"/>
</dbReference>
<name>A0AAP5IAU3_9CYAN</name>
<dbReference type="EMBL" id="JAALHA020000015">
    <property type="protein sequence ID" value="MDR9898088.1"/>
    <property type="molecule type" value="Genomic_DNA"/>
</dbReference>
<keyword evidence="3" id="KW-1185">Reference proteome</keyword>
<evidence type="ECO:0000313" key="3">
    <source>
        <dbReference type="Proteomes" id="UP000667802"/>
    </source>
</evidence>
<dbReference type="RefSeq" id="WP_208351346.1">
    <property type="nucleotide sequence ID" value="NZ_JAALHA020000015.1"/>
</dbReference>
<dbReference type="AlphaFoldDB" id="A0AAP5IAU3"/>
<dbReference type="Pfam" id="PF10989">
    <property type="entry name" value="DUF2808"/>
    <property type="match status" value="1"/>
</dbReference>
<gene>
    <name evidence="2" type="ORF">G7B40_026515</name>
</gene>